<protein>
    <submittedName>
        <fullName evidence="1">Uncharacterized protein</fullName>
    </submittedName>
</protein>
<accession>A0A4Y2MNL4</accession>
<evidence type="ECO:0000313" key="2">
    <source>
        <dbReference type="Proteomes" id="UP000499080"/>
    </source>
</evidence>
<dbReference type="EMBL" id="BGPR01007605">
    <property type="protein sequence ID" value="GBN28132.1"/>
    <property type="molecule type" value="Genomic_DNA"/>
</dbReference>
<dbReference type="AlphaFoldDB" id="A0A4Y2MNL4"/>
<comment type="caution">
    <text evidence="1">The sequence shown here is derived from an EMBL/GenBank/DDBJ whole genome shotgun (WGS) entry which is preliminary data.</text>
</comment>
<reference evidence="1 2" key="1">
    <citation type="journal article" date="2019" name="Sci. Rep.">
        <title>Orb-weaving spider Araneus ventricosus genome elucidates the spidroin gene catalogue.</title>
        <authorList>
            <person name="Kono N."/>
            <person name="Nakamura H."/>
            <person name="Ohtoshi R."/>
            <person name="Moran D.A.P."/>
            <person name="Shinohara A."/>
            <person name="Yoshida Y."/>
            <person name="Fujiwara M."/>
            <person name="Mori M."/>
            <person name="Tomita M."/>
            <person name="Arakawa K."/>
        </authorList>
    </citation>
    <scope>NUCLEOTIDE SEQUENCE [LARGE SCALE GENOMIC DNA]</scope>
</reference>
<gene>
    <name evidence="1" type="ORF">AVEN_114286_1</name>
</gene>
<organism evidence="1 2">
    <name type="scientific">Araneus ventricosus</name>
    <name type="common">Orbweaver spider</name>
    <name type="synonym">Epeira ventricosa</name>
    <dbReference type="NCBI Taxonomy" id="182803"/>
    <lineage>
        <taxon>Eukaryota</taxon>
        <taxon>Metazoa</taxon>
        <taxon>Ecdysozoa</taxon>
        <taxon>Arthropoda</taxon>
        <taxon>Chelicerata</taxon>
        <taxon>Arachnida</taxon>
        <taxon>Araneae</taxon>
        <taxon>Araneomorphae</taxon>
        <taxon>Entelegynae</taxon>
        <taxon>Araneoidea</taxon>
        <taxon>Araneidae</taxon>
        <taxon>Araneus</taxon>
    </lineage>
</organism>
<dbReference type="Proteomes" id="UP000499080">
    <property type="component" value="Unassembled WGS sequence"/>
</dbReference>
<keyword evidence="2" id="KW-1185">Reference proteome</keyword>
<evidence type="ECO:0000313" key="1">
    <source>
        <dbReference type="EMBL" id="GBN28132.1"/>
    </source>
</evidence>
<proteinExistence type="predicted"/>
<sequence length="176" mass="19474">MRTSTKVERLLTRVFVVTPQGVNNHEERPCRSVRVEMNDPTATNSKSGLFERCIIVPITSSTSGDRRFAYEKSYPQTEVIIHIEIPPDIARNCSVNLIAGLCNSLSAEAGVLTTITGHGPIPPEGGTHYRRQMSSPNHYCTQLQERQTLSYTAASHLRTLALVAPFHPSSHLVAQH</sequence>
<name>A0A4Y2MNL4_ARAVE</name>